<feature type="transmembrane region" description="Helical" evidence="1">
    <location>
        <begin position="261"/>
        <end position="282"/>
    </location>
</feature>
<dbReference type="EMBL" id="QGGR01000008">
    <property type="protein sequence ID" value="PWK47084.1"/>
    <property type="molecule type" value="Genomic_DNA"/>
</dbReference>
<sequence length="303" mass="31767">MTAGDVAYAAPVRVLSKLLTLIWIIAFLALIAGFVAYTPVARGYAADHLHVVDNKQPITVTTSGGEALSLGVRIPSVVSGLWASPDGLKLTFAGNQPIILMQPKPQTWGDEITTNMRNITEDETATGRYFVPAVAGETLLDGRITGTVVYPAGGLVEFHNEQTIIDVPVRITVMPSGTGQESGDRLTMLMYAMLAVTGVLILYALGMIIIAVSRHGLRHANGSIVVFVLIAAVFVGVGYVVEKAAVPAVSDADVLGALPVTPLQFLSCVGAAIFLTMLGILLGGDDGESGSLEAAPANQEEQR</sequence>
<feature type="transmembrane region" description="Helical" evidence="1">
    <location>
        <begin position="188"/>
        <end position="212"/>
    </location>
</feature>
<comment type="caution">
    <text evidence="2">The sequence shown here is derived from an EMBL/GenBank/DDBJ whole genome shotgun (WGS) entry which is preliminary data.</text>
</comment>
<keyword evidence="3" id="KW-1185">Reference proteome</keyword>
<reference evidence="2 3" key="1">
    <citation type="submission" date="2018-05" db="EMBL/GenBank/DDBJ databases">
        <title>Genomic Encyclopedia of Archaeal and Bacterial Type Strains, Phase II (KMG-II): from individual species to whole genera.</title>
        <authorList>
            <person name="Goeker M."/>
        </authorList>
    </citation>
    <scope>NUCLEOTIDE SEQUENCE [LARGE SCALE GENOMIC DNA]</scope>
    <source>
        <strain evidence="2 3">DSM 45184</strain>
    </source>
</reference>
<keyword evidence="1" id="KW-0472">Membrane</keyword>
<protein>
    <submittedName>
        <fullName evidence="2">Uncharacterized protein</fullName>
    </submittedName>
</protein>
<evidence type="ECO:0000313" key="2">
    <source>
        <dbReference type="EMBL" id="PWK47084.1"/>
    </source>
</evidence>
<dbReference type="Proteomes" id="UP000245697">
    <property type="component" value="Unassembled WGS sequence"/>
</dbReference>
<organism evidence="2 3">
    <name type="scientific">Actinoplanes xinjiangensis</name>
    <dbReference type="NCBI Taxonomy" id="512350"/>
    <lineage>
        <taxon>Bacteria</taxon>
        <taxon>Bacillati</taxon>
        <taxon>Actinomycetota</taxon>
        <taxon>Actinomycetes</taxon>
        <taxon>Micromonosporales</taxon>
        <taxon>Micromonosporaceae</taxon>
        <taxon>Actinoplanes</taxon>
    </lineage>
</organism>
<evidence type="ECO:0000313" key="3">
    <source>
        <dbReference type="Proteomes" id="UP000245697"/>
    </source>
</evidence>
<keyword evidence="1" id="KW-0812">Transmembrane</keyword>
<accession>A0A316FDZ0</accession>
<name>A0A316FDZ0_9ACTN</name>
<proteinExistence type="predicted"/>
<gene>
    <name evidence="2" type="ORF">BC793_108199</name>
</gene>
<feature type="transmembrane region" description="Helical" evidence="1">
    <location>
        <begin position="224"/>
        <end position="241"/>
    </location>
</feature>
<dbReference type="AlphaFoldDB" id="A0A316FDZ0"/>
<keyword evidence="1" id="KW-1133">Transmembrane helix</keyword>
<feature type="transmembrane region" description="Helical" evidence="1">
    <location>
        <begin position="18"/>
        <end position="37"/>
    </location>
</feature>
<evidence type="ECO:0000256" key="1">
    <source>
        <dbReference type="SAM" id="Phobius"/>
    </source>
</evidence>